<proteinExistence type="predicted"/>
<keyword evidence="3 6" id="KW-0479">Metal-binding</keyword>
<feature type="binding site" description="covalent" evidence="6">
    <location>
        <position position="119"/>
    </location>
    <ligand>
        <name>heme c</name>
        <dbReference type="ChEBI" id="CHEBI:61717"/>
    </ligand>
</feature>
<keyword evidence="5 6" id="KW-0408">Iron</keyword>
<feature type="chain" id="PRO_5016930306" evidence="7">
    <location>
        <begin position="26"/>
        <end position="142"/>
    </location>
</feature>
<feature type="binding site" description="covalent" evidence="6">
    <location>
        <position position="74"/>
    </location>
    <ligand>
        <name>heme c</name>
        <dbReference type="ChEBI" id="CHEBI:61717"/>
    </ligand>
</feature>
<evidence type="ECO:0000259" key="8">
    <source>
        <dbReference type="PROSITE" id="PS51007"/>
    </source>
</evidence>
<dbReference type="SUPFAM" id="SSF46626">
    <property type="entry name" value="Cytochrome c"/>
    <property type="match status" value="1"/>
</dbReference>
<feature type="signal peptide" evidence="7">
    <location>
        <begin position="1"/>
        <end position="25"/>
    </location>
</feature>
<evidence type="ECO:0000313" key="10">
    <source>
        <dbReference type="Proteomes" id="UP000252182"/>
    </source>
</evidence>
<accession>A0A345D9V5</accession>
<evidence type="ECO:0000256" key="4">
    <source>
        <dbReference type="ARBA" id="ARBA00022982"/>
    </source>
</evidence>
<evidence type="ECO:0000256" key="1">
    <source>
        <dbReference type="ARBA" id="ARBA00022448"/>
    </source>
</evidence>
<evidence type="ECO:0000256" key="6">
    <source>
        <dbReference type="PIRSR" id="PIRSR602324-1"/>
    </source>
</evidence>
<dbReference type="Gene3D" id="1.10.760.10">
    <property type="entry name" value="Cytochrome c-like domain"/>
    <property type="match status" value="1"/>
</dbReference>
<dbReference type="Proteomes" id="UP000252182">
    <property type="component" value="Chromosome"/>
</dbReference>
<reference evidence="10" key="1">
    <citation type="submission" date="2018-07" db="EMBL/GenBank/DDBJ databases">
        <authorList>
            <person name="Kim H."/>
        </authorList>
    </citation>
    <scope>NUCLEOTIDE SEQUENCE [LARGE SCALE GENOMIC DNA]</scope>
    <source>
        <strain evidence="10">F02</strain>
    </source>
</reference>
<evidence type="ECO:0000256" key="5">
    <source>
        <dbReference type="ARBA" id="ARBA00023004"/>
    </source>
</evidence>
<dbReference type="InterPro" id="IPR009056">
    <property type="entry name" value="Cyt_c-like_dom"/>
</dbReference>
<dbReference type="KEGG" id="hyf:DTO96_100863"/>
<evidence type="ECO:0000256" key="3">
    <source>
        <dbReference type="ARBA" id="ARBA00022723"/>
    </source>
</evidence>
<feature type="binding site" description="covalent" evidence="6">
    <location>
        <position position="70"/>
    </location>
    <ligand>
        <name>heme c</name>
        <dbReference type="ChEBI" id="CHEBI:61717"/>
    </ligand>
</feature>
<dbReference type="GO" id="GO:0005506">
    <property type="term" value="F:iron ion binding"/>
    <property type="evidence" value="ECO:0007669"/>
    <property type="project" value="InterPro"/>
</dbReference>
<dbReference type="GO" id="GO:0009055">
    <property type="term" value="F:electron transfer activity"/>
    <property type="evidence" value="ECO:0007669"/>
    <property type="project" value="InterPro"/>
</dbReference>
<name>A0A345D9V5_9BURK</name>
<evidence type="ECO:0000256" key="7">
    <source>
        <dbReference type="SAM" id="SignalP"/>
    </source>
</evidence>
<sequence>MTLRLPHNMRSWLFNALLCANLAACNDNQTTPPPAAATPTPVAAPLATAQNSPTTTSLPAPFALAQQKNCVVCHSISSKMVGPSWISVSERYRNDNNAVNTLTTRILNGGSGTFGAVVMPPQTANLTPEEAKYLAQWVLTLK</sequence>
<feature type="domain" description="Cytochrome c" evidence="8">
    <location>
        <begin position="53"/>
        <end position="142"/>
    </location>
</feature>
<comment type="PTM">
    <text evidence="6">Binds 1 heme c group covalently per subunit.</text>
</comment>
<dbReference type="InterPro" id="IPR002324">
    <property type="entry name" value="Cyt_c_ID"/>
</dbReference>
<dbReference type="OrthoDB" id="9814063at2"/>
<dbReference type="Pfam" id="PF00034">
    <property type="entry name" value="Cytochrom_C"/>
    <property type="match status" value="1"/>
</dbReference>
<keyword evidence="2 6" id="KW-0349">Heme</keyword>
<protein>
    <submittedName>
        <fullName evidence="9">Cytochrome c-552</fullName>
    </submittedName>
</protein>
<dbReference type="GO" id="GO:0020037">
    <property type="term" value="F:heme binding"/>
    <property type="evidence" value="ECO:0007669"/>
    <property type="project" value="InterPro"/>
</dbReference>
<organism evidence="9 10">
    <name type="scientific">Ephemeroptericola cinctiostellae</name>
    <dbReference type="NCBI Taxonomy" id="2268024"/>
    <lineage>
        <taxon>Bacteria</taxon>
        <taxon>Pseudomonadati</taxon>
        <taxon>Pseudomonadota</taxon>
        <taxon>Betaproteobacteria</taxon>
        <taxon>Burkholderiales</taxon>
        <taxon>Burkholderiaceae</taxon>
        <taxon>Ephemeroptericola</taxon>
    </lineage>
</organism>
<evidence type="ECO:0000313" key="9">
    <source>
        <dbReference type="EMBL" id="AXF85143.1"/>
    </source>
</evidence>
<evidence type="ECO:0000256" key="2">
    <source>
        <dbReference type="ARBA" id="ARBA00022617"/>
    </source>
</evidence>
<keyword evidence="7" id="KW-0732">Signal</keyword>
<dbReference type="PROSITE" id="PS51007">
    <property type="entry name" value="CYTC"/>
    <property type="match status" value="1"/>
</dbReference>
<keyword evidence="10" id="KW-1185">Reference proteome</keyword>
<keyword evidence="4" id="KW-0249">Electron transport</keyword>
<dbReference type="PRINTS" id="PR00606">
    <property type="entry name" value="CYTCHROMECID"/>
</dbReference>
<dbReference type="RefSeq" id="WP_114562374.1">
    <property type="nucleotide sequence ID" value="NZ_CP031124.1"/>
</dbReference>
<keyword evidence="1" id="KW-0813">Transport</keyword>
<dbReference type="InterPro" id="IPR036909">
    <property type="entry name" value="Cyt_c-like_dom_sf"/>
</dbReference>
<dbReference type="EMBL" id="CP031124">
    <property type="protein sequence ID" value="AXF85143.1"/>
    <property type="molecule type" value="Genomic_DNA"/>
</dbReference>
<gene>
    <name evidence="9" type="ORF">DTO96_100863</name>
</gene>
<dbReference type="AlphaFoldDB" id="A0A345D9V5"/>